<dbReference type="PANTHER" id="PTHR47947:SF6">
    <property type="entry name" value="CYTOCHROME P450"/>
    <property type="match status" value="1"/>
</dbReference>
<dbReference type="GO" id="GO:0020037">
    <property type="term" value="F:heme binding"/>
    <property type="evidence" value="ECO:0007669"/>
    <property type="project" value="InterPro"/>
</dbReference>
<dbReference type="PANTHER" id="PTHR47947">
    <property type="entry name" value="CYTOCHROME P450 82C3-RELATED"/>
    <property type="match status" value="1"/>
</dbReference>
<feature type="region of interest" description="Disordered" evidence="7">
    <location>
        <begin position="31"/>
        <end position="50"/>
    </location>
</feature>
<keyword evidence="8" id="KW-0732">Signal</keyword>
<dbReference type="SUPFAM" id="SSF48264">
    <property type="entry name" value="Cytochrome P450"/>
    <property type="match status" value="1"/>
</dbReference>
<dbReference type="InterPro" id="IPR002401">
    <property type="entry name" value="Cyt_P450_E_grp-I"/>
</dbReference>
<feature type="signal peptide" evidence="8">
    <location>
        <begin position="1"/>
        <end position="30"/>
    </location>
</feature>
<comment type="caution">
    <text evidence="9">The sequence shown here is derived from an EMBL/GenBank/DDBJ whole genome shotgun (WGS) entry which is preliminary data.</text>
</comment>
<comment type="similarity">
    <text evidence="6">Belongs to the cytochrome P450 family.</text>
</comment>
<keyword evidence="4 5" id="KW-0408">Iron</keyword>
<evidence type="ECO:0000256" key="7">
    <source>
        <dbReference type="SAM" id="MobiDB-lite"/>
    </source>
</evidence>
<dbReference type="PRINTS" id="PR00385">
    <property type="entry name" value="P450"/>
</dbReference>
<dbReference type="AlphaFoldDB" id="A0AAV5FKB1"/>
<evidence type="ECO:0000256" key="8">
    <source>
        <dbReference type="SAM" id="SignalP"/>
    </source>
</evidence>
<dbReference type="EMBL" id="BQKI01000088">
    <property type="protein sequence ID" value="GJN35313.1"/>
    <property type="molecule type" value="Genomic_DNA"/>
</dbReference>
<evidence type="ECO:0000256" key="6">
    <source>
        <dbReference type="RuleBase" id="RU000461"/>
    </source>
</evidence>
<dbReference type="Proteomes" id="UP001054889">
    <property type="component" value="Unassembled WGS sequence"/>
</dbReference>
<evidence type="ECO:0000256" key="4">
    <source>
        <dbReference type="ARBA" id="ARBA00023004"/>
    </source>
</evidence>
<evidence type="ECO:0000313" key="10">
    <source>
        <dbReference type="Proteomes" id="UP001054889"/>
    </source>
</evidence>
<gene>
    <name evidence="9" type="primary">gb24068</name>
    <name evidence="9" type="ORF">PR202_gb24068</name>
</gene>
<comment type="cofactor">
    <cofactor evidence="5">
        <name>heme</name>
        <dbReference type="ChEBI" id="CHEBI:30413"/>
    </cofactor>
</comment>
<keyword evidence="10" id="KW-1185">Reference proteome</keyword>
<evidence type="ECO:0000256" key="5">
    <source>
        <dbReference type="PIRSR" id="PIRSR602401-1"/>
    </source>
</evidence>
<keyword evidence="1 5" id="KW-0349">Heme</keyword>
<feature type="compositionally biased region" description="Basic residues" evidence="7">
    <location>
        <begin position="31"/>
        <end position="42"/>
    </location>
</feature>
<keyword evidence="6" id="KW-0503">Monooxygenase</keyword>
<keyword evidence="2 5" id="KW-0479">Metal-binding</keyword>
<evidence type="ECO:0000256" key="3">
    <source>
        <dbReference type="ARBA" id="ARBA00023002"/>
    </source>
</evidence>
<evidence type="ECO:0000256" key="2">
    <source>
        <dbReference type="ARBA" id="ARBA00022723"/>
    </source>
</evidence>
<proteinExistence type="inferred from homology"/>
<protein>
    <submittedName>
        <fullName evidence="9">Uncharacterized protein</fullName>
    </submittedName>
</protein>
<accession>A0AAV5FKB1</accession>
<dbReference type="Gene3D" id="1.10.630.10">
    <property type="entry name" value="Cytochrome P450"/>
    <property type="match status" value="1"/>
</dbReference>
<sequence length="518" mass="57057">MEISSQTFLFAAALLLPFSWLLLHLLSGSSRNKKSNGRRRRVISIPSPPGRPITGHLHLLKKPLHRSLAALARRHDVGGTGLLRLRFGARPVVLVSSPAIADECFTVHDAALADRPSLASRRLLTGDDCPSISTASYGPLWRHLRRLAVVHALCAHRLAATAAARDAEARAMAAKLWRAAASGRGPCEVCVKAVAYEFVVNVIMAMVAGERMPEEKVVQFKEMTEAGFAAAGAANRQDFLPALRLLDVFGKTRKKLAGLAKARHQFGQSIVDDYRRRHRSGNEEETLARTVIGDLLRKQERSPESLDDVVIRTSLLQAGTDTSSCTIEWAMALLLNNPAVLTKATAEIDSVVGTSRLLQESDLADLPYLQCIITETLRLYPLTPHLVPHEASRDCELSTGHVIERGTMVLVDVYSMQRNPDIWNDPEKFLPERFMGAKKDGDGSWMMPFGMGRRKCPGEGLALKTVAMALGVLIQCFDWERVGNEEVDMSEGSGLTMPMVIPLVAMCRPRVEMDRIYT</sequence>
<dbReference type="GO" id="GO:0005506">
    <property type="term" value="F:iron ion binding"/>
    <property type="evidence" value="ECO:0007669"/>
    <property type="project" value="InterPro"/>
</dbReference>
<evidence type="ECO:0000313" key="9">
    <source>
        <dbReference type="EMBL" id="GJN35313.1"/>
    </source>
</evidence>
<dbReference type="InterPro" id="IPR017972">
    <property type="entry name" value="Cyt_P450_CS"/>
</dbReference>
<name>A0AAV5FKB1_ELECO</name>
<evidence type="ECO:0000256" key="1">
    <source>
        <dbReference type="ARBA" id="ARBA00022617"/>
    </source>
</evidence>
<dbReference type="PRINTS" id="PR00463">
    <property type="entry name" value="EP450I"/>
</dbReference>
<keyword evidence="3 6" id="KW-0560">Oxidoreductase</keyword>
<dbReference type="InterPro" id="IPR001128">
    <property type="entry name" value="Cyt_P450"/>
</dbReference>
<dbReference type="Pfam" id="PF00067">
    <property type="entry name" value="p450"/>
    <property type="match status" value="1"/>
</dbReference>
<dbReference type="InterPro" id="IPR050651">
    <property type="entry name" value="Plant_Cytochrome_P450_Monoox"/>
</dbReference>
<dbReference type="GO" id="GO:0004497">
    <property type="term" value="F:monooxygenase activity"/>
    <property type="evidence" value="ECO:0007669"/>
    <property type="project" value="UniProtKB-KW"/>
</dbReference>
<feature type="chain" id="PRO_5043607605" evidence="8">
    <location>
        <begin position="31"/>
        <end position="518"/>
    </location>
</feature>
<dbReference type="PROSITE" id="PS00086">
    <property type="entry name" value="CYTOCHROME_P450"/>
    <property type="match status" value="1"/>
</dbReference>
<dbReference type="GO" id="GO:0016705">
    <property type="term" value="F:oxidoreductase activity, acting on paired donors, with incorporation or reduction of molecular oxygen"/>
    <property type="evidence" value="ECO:0007669"/>
    <property type="project" value="InterPro"/>
</dbReference>
<organism evidence="9 10">
    <name type="scientific">Eleusine coracana subsp. coracana</name>
    <dbReference type="NCBI Taxonomy" id="191504"/>
    <lineage>
        <taxon>Eukaryota</taxon>
        <taxon>Viridiplantae</taxon>
        <taxon>Streptophyta</taxon>
        <taxon>Embryophyta</taxon>
        <taxon>Tracheophyta</taxon>
        <taxon>Spermatophyta</taxon>
        <taxon>Magnoliopsida</taxon>
        <taxon>Liliopsida</taxon>
        <taxon>Poales</taxon>
        <taxon>Poaceae</taxon>
        <taxon>PACMAD clade</taxon>
        <taxon>Chloridoideae</taxon>
        <taxon>Cynodonteae</taxon>
        <taxon>Eleusininae</taxon>
        <taxon>Eleusine</taxon>
    </lineage>
</organism>
<dbReference type="InterPro" id="IPR036396">
    <property type="entry name" value="Cyt_P450_sf"/>
</dbReference>
<reference evidence="9" key="2">
    <citation type="submission" date="2021-12" db="EMBL/GenBank/DDBJ databases">
        <title>Resequencing data analysis of finger millet.</title>
        <authorList>
            <person name="Hatakeyama M."/>
            <person name="Aluri S."/>
            <person name="Balachadran M.T."/>
            <person name="Sivarajan S.R."/>
            <person name="Poveda L."/>
            <person name="Shimizu-Inatsugi R."/>
            <person name="Schlapbach R."/>
            <person name="Sreeman S.M."/>
            <person name="Shimizu K.K."/>
        </authorList>
    </citation>
    <scope>NUCLEOTIDE SEQUENCE</scope>
</reference>
<reference evidence="9" key="1">
    <citation type="journal article" date="2018" name="DNA Res.">
        <title>Multiple hybrid de novo genome assembly of finger millet, an orphan allotetraploid crop.</title>
        <authorList>
            <person name="Hatakeyama M."/>
            <person name="Aluri S."/>
            <person name="Balachadran M.T."/>
            <person name="Sivarajan S.R."/>
            <person name="Patrignani A."/>
            <person name="Gruter S."/>
            <person name="Poveda L."/>
            <person name="Shimizu-Inatsugi R."/>
            <person name="Baeten J."/>
            <person name="Francoijs K.J."/>
            <person name="Nataraja K.N."/>
            <person name="Reddy Y.A.N."/>
            <person name="Phadnis S."/>
            <person name="Ravikumar R.L."/>
            <person name="Schlapbach R."/>
            <person name="Sreeman S.M."/>
            <person name="Shimizu K.K."/>
        </authorList>
    </citation>
    <scope>NUCLEOTIDE SEQUENCE</scope>
</reference>
<feature type="binding site" description="axial binding residue" evidence="5">
    <location>
        <position position="456"/>
    </location>
    <ligand>
        <name>heme</name>
        <dbReference type="ChEBI" id="CHEBI:30413"/>
    </ligand>
    <ligandPart>
        <name>Fe</name>
        <dbReference type="ChEBI" id="CHEBI:18248"/>
    </ligandPart>
</feature>